<dbReference type="PANTHER" id="PTHR48104:SF30">
    <property type="entry name" value="METACASPASE-1"/>
    <property type="match status" value="1"/>
</dbReference>
<dbReference type="InterPro" id="IPR050452">
    <property type="entry name" value="Metacaspase"/>
</dbReference>
<reference evidence="6 7" key="1">
    <citation type="journal article" date="2012" name="BMC Genomics">
        <title>Comparative genomics of the white-rot fungi, Phanerochaete carnosa and P. chrysosporium, to elucidate the genetic basis of the distinct wood types they colonize.</title>
        <authorList>
            <person name="Suzuki H."/>
            <person name="MacDonald J."/>
            <person name="Syed K."/>
            <person name="Salamov A."/>
            <person name="Hori C."/>
            <person name="Aerts A."/>
            <person name="Henrissat B."/>
            <person name="Wiebenga A."/>
            <person name="vanKuyk P.A."/>
            <person name="Barry K."/>
            <person name="Lindquist E."/>
            <person name="LaButti K."/>
            <person name="Lapidus A."/>
            <person name="Lucas S."/>
            <person name="Coutinho P."/>
            <person name="Gong Y."/>
            <person name="Samejima M."/>
            <person name="Mahadevan R."/>
            <person name="Abou-Zaid M."/>
            <person name="de Vries R.P."/>
            <person name="Igarashi K."/>
            <person name="Yadav J.S."/>
            <person name="Grigoriev I.V."/>
            <person name="Master E.R."/>
        </authorList>
    </citation>
    <scope>NUCLEOTIDE SEQUENCE [LARGE SCALE GENOMIC DNA]</scope>
    <source>
        <strain evidence="6 7">HHB-10118-sp</strain>
    </source>
</reference>
<keyword evidence="2" id="KW-0053">Apoptosis</keyword>
<evidence type="ECO:0000256" key="4">
    <source>
        <dbReference type="SAM" id="MobiDB-lite"/>
    </source>
</evidence>
<dbReference type="KEGG" id="pco:PHACADRAFT_259106"/>
<evidence type="ECO:0000313" key="7">
    <source>
        <dbReference type="Proteomes" id="UP000008370"/>
    </source>
</evidence>
<dbReference type="SUPFAM" id="SSF52129">
    <property type="entry name" value="Caspase-like"/>
    <property type="match status" value="1"/>
</dbReference>
<feature type="compositionally biased region" description="Basic residues" evidence="4">
    <location>
        <begin position="31"/>
        <end position="44"/>
    </location>
</feature>
<organism evidence="6 7">
    <name type="scientific">Phanerochaete carnosa (strain HHB-10118-sp)</name>
    <name type="common">White-rot fungus</name>
    <name type="synonym">Peniophora carnosa</name>
    <dbReference type="NCBI Taxonomy" id="650164"/>
    <lineage>
        <taxon>Eukaryota</taxon>
        <taxon>Fungi</taxon>
        <taxon>Dikarya</taxon>
        <taxon>Basidiomycota</taxon>
        <taxon>Agaricomycotina</taxon>
        <taxon>Agaricomycetes</taxon>
        <taxon>Polyporales</taxon>
        <taxon>Phanerochaetaceae</taxon>
        <taxon>Phanerochaete</taxon>
    </lineage>
</organism>
<evidence type="ECO:0000313" key="6">
    <source>
        <dbReference type="EMBL" id="EKM52942.1"/>
    </source>
</evidence>
<evidence type="ECO:0000259" key="5">
    <source>
        <dbReference type="Pfam" id="PF00656"/>
    </source>
</evidence>
<dbReference type="GO" id="GO:0004197">
    <property type="term" value="F:cysteine-type endopeptidase activity"/>
    <property type="evidence" value="ECO:0007669"/>
    <property type="project" value="InterPro"/>
</dbReference>
<feature type="region of interest" description="Disordered" evidence="4">
    <location>
        <begin position="27"/>
        <end position="85"/>
    </location>
</feature>
<dbReference type="Proteomes" id="UP000008370">
    <property type="component" value="Unassembled WGS sequence"/>
</dbReference>
<protein>
    <recommendedName>
        <fullName evidence="5">Peptidase C14 caspase domain-containing protein</fullName>
    </recommendedName>
</protein>
<evidence type="ECO:0000256" key="3">
    <source>
        <dbReference type="ARBA" id="ARBA00022807"/>
    </source>
</evidence>
<dbReference type="InterPro" id="IPR011600">
    <property type="entry name" value="Pept_C14_caspase"/>
</dbReference>
<dbReference type="RefSeq" id="XP_007397659.1">
    <property type="nucleotide sequence ID" value="XM_007397597.1"/>
</dbReference>
<keyword evidence="3" id="KW-0645">Protease</keyword>
<keyword evidence="3" id="KW-0788">Thiol protease</keyword>
<evidence type="ECO:0000256" key="2">
    <source>
        <dbReference type="ARBA" id="ARBA00022703"/>
    </source>
</evidence>
<gene>
    <name evidence="6" type="ORF">PHACADRAFT_259106</name>
</gene>
<keyword evidence="7" id="KW-1185">Reference proteome</keyword>
<proteinExistence type="inferred from homology"/>
<comment type="similarity">
    <text evidence="1">Belongs to the peptidase C14B family.</text>
</comment>
<dbReference type="Gene3D" id="3.40.50.12660">
    <property type="match status" value="1"/>
</dbReference>
<dbReference type="InterPro" id="IPR029030">
    <property type="entry name" value="Caspase-like_dom_sf"/>
</dbReference>
<dbReference type="GO" id="GO:0006915">
    <property type="term" value="P:apoptotic process"/>
    <property type="evidence" value="ECO:0007669"/>
    <property type="project" value="UniProtKB-KW"/>
</dbReference>
<dbReference type="GO" id="GO:0006508">
    <property type="term" value="P:proteolysis"/>
    <property type="evidence" value="ECO:0007669"/>
    <property type="project" value="InterPro"/>
</dbReference>
<dbReference type="OrthoDB" id="3223806at2759"/>
<dbReference type="EMBL" id="JH930474">
    <property type="protein sequence ID" value="EKM52942.1"/>
    <property type="molecule type" value="Genomic_DNA"/>
</dbReference>
<dbReference type="Pfam" id="PF00656">
    <property type="entry name" value="Peptidase_C14"/>
    <property type="match status" value="1"/>
</dbReference>
<dbReference type="PANTHER" id="PTHR48104">
    <property type="entry name" value="METACASPASE-4"/>
    <property type="match status" value="1"/>
</dbReference>
<keyword evidence="3" id="KW-0378">Hydrolase</keyword>
<evidence type="ECO:0000256" key="1">
    <source>
        <dbReference type="ARBA" id="ARBA00009005"/>
    </source>
</evidence>
<accession>K5WRE0</accession>
<feature type="compositionally biased region" description="Basic residues" evidence="4">
    <location>
        <begin position="58"/>
        <end position="69"/>
    </location>
</feature>
<dbReference type="HOGENOM" id="CLU_029389_1_0_1"/>
<dbReference type="GO" id="GO:0005737">
    <property type="term" value="C:cytoplasm"/>
    <property type="evidence" value="ECO:0007669"/>
    <property type="project" value="TreeGrafter"/>
</dbReference>
<feature type="domain" description="Peptidase C14 caspase" evidence="5">
    <location>
        <begin position="96"/>
        <end position="340"/>
    </location>
</feature>
<sequence>MPQPTPSSFPPGGVPRSPVEINVEYSSRNGHSGHVHHTHHHSHHPNQPQVQVAQQPQAHRHEHASHPQHHVSSQQQHHAPVEMPSPHFEYSKCTGRKKALCVGVNYIGMEEQLSGCVNDAKNVRSFLIRHCGYKAEDIVLLTDDATNPRQLPTRQNMIDGMKWLVRSAHKHDSLFFHYSGHGSQVKDRDGDELDGYDEVILPVDFRKSGIIVDDLMNEIMVKPLPTGCRLTALFDSCHSGTALDLPFIYHSNGRLKGSAIARKHETAKMSSADVISFSGCTDSQSSADTWEGGAAAGAMSYAFMESFRENPNQTYQELLISVRKVLKNKYNQKPQLSSSHKIDTRLQFIL</sequence>
<dbReference type="GeneID" id="18917308"/>
<dbReference type="AlphaFoldDB" id="K5WRE0"/>
<feature type="compositionally biased region" description="Low complexity" evidence="4">
    <location>
        <begin position="45"/>
        <end position="57"/>
    </location>
</feature>
<dbReference type="InParanoid" id="K5WRE0"/>
<name>K5WRE0_PHACS</name>